<dbReference type="AlphaFoldDB" id="A0A6N9Q1R3"/>
<accession>A0A6N9Q1R3</accession>
<dbReference type="Pfam" id="PF02796">
    <property type="entry name" value="HTH_7"/>
    <property type="match status" value="1"/>
</dbReference>
<reference evidence="2 3" key="1">
    <citation type="submission" date="2019-01" db="EMBL/GenBank/DDBJ databases">
        <title>Chengkuizengella sp. nov., isolated from deep-sea sediment of East Pacific Ocean.</title>
        <authorList>
            <person name="Yang J."/>
            <person name="Lai Q."/>
            <person name="Shao Z."/>
        </authorList>
    </citation>
    <scope>NUCLEOTIDE SEQUENCE [LARGE SCALE GENOMIC DNA]</scope>
    <source>
        <strain evidence="2 3">YPA3-1-1</strain>
    </source>
</reference>
<evidence type="ECO:0000313" key="2">
    <source>
        <dbReference type="EMBL" id="NBI28074.1"/>
    </source>
</evidence>
<dbReference type="GO" id="GO:0003677">
    <property type="term" value="F:DNA binding"/>
    <property type="evidence" value="ECO:0007669"/>
    <property type="project" value="InterPro"/>
</dbReference>
<evidence type="ECO:0000259" key="1">
    <source>
        <dbReference type="Pfam" id="PF02796"/>
    </source>
</evidence>
<proteinExistence type="predicted"/>
<dbReference type="InterPro" id="IPR006120">
    <property type="entry name" value="Resolvase_HTH_dom"/>
</dbReference>
<dbReference type="Gene3D" id="1.10.10.60">
    <property type="entry name" value="Homeodomain-like"/>
    <property type="match status" value="1"/>
</dbReference>
<dbReference type="RefSeq" id="WP_235929780.1">
    <property type="nucleotide sequence ID" value="NZ_SIJB01000009.1"/>
</dbReference>
<dbReference type="Proteomes" id="UP000448943">
    <property type="component" value="Unassembled WGS sequence"/>
</dbReference>
<dbReference type="InterPro" id="IPR036162">
    <property type="entry name" value="Resolvase-like_N_sf"/>
</dbReference>
<feature type="domain" description="Resolvase HTH" evidence="1">
    <location>
        <begin position="116"/>
        <end position="153"/>
    </location>
</feature>
<keyword evidence="3" id="KW-1185">Reference proteome</keyword>
<protein>
    <submittedName>
        <fullName evidence="2">Recombinase family protein</fullName>
    </submittedName>
</protein>
<gene>
    <name evidence="2" type="ORF">ERL59_03755</name>
</gene>
<dbReference type="EMBL" id="SIJB01000009">
    <property type="protein sequence ID" value="NBI28074.1"/>
    <property type="molecule type" value="Genomic_DNA"/>
</dbReference>
<sequence>MAFLLPRLKGDIKMEPNWQPISNLPLIGELIDGQLMAARDQYTNLLEAQPKPHVLDDYTVDRVIHVYTEQLIFSATAEFERKMIKDRQREGIEIAKKKGKYKGRDIQYHSHGKGKDKLIYDKIIQMLSRKESVMEIYRETDVSRNTIYRIKRELEYKGGLAWMERSR</sequence>
<organism evidence="2 3">
    <name type="scientific">Chengkuizengella marina</name>
    <dbReference type="NCBI Taxonomy" id="2507566"/>
    <lineage>
        <taxon>Bacteria</taxon>
        <taxon>Bacillati</taxon>
        <taxon>Bacillota</taxon>
        <taxon>Bacilli</taxon>
        <taxon>Bacillales</taxon>
        <taxon>Paenibacillaceae</taxon>
        <taxon>Chengkuizengella</taxon>
    </lineage>
</organism>
<dbReference type="Gene3D" id="3.40.50.1390">
    <property type="entry name" value="Resolvase, N-terminal catalytic domain"/>
    <property type="match status" value="1"/>
</dbReference>
<evidence type="ECO:0000313" key="3">
    <source>
        <dbReference type="Proteomes" id="UP000448943"/>
    </source>
</evidence>
<comment type="caution">
    <text evidence="2">The sequence shown here is derived from an EMBL/GenBank/DDBJ whole genome shotgun (WGS) entry which is preliminary data.</text>
</comment>
<dbReference type="SUPFAM" id="SSF53041">
    <property type="entry name" value="Resolvase-like"/>
    <property type="match status" value="1"/>
</dbReference>
<name>A0A6N9Q1R3_9BACL</name>
<dbReference type="GO" id="GO:0000150">
    <property type="term" value="F:DNA strand exchange activity"/>
    <property type="evidence" value="ECO:0007669"/>
    <property type="project" value="InterPro"/>
</dbReference>